<keyword evidence="3" id="KW-0804">Transcription</keyword>
<name>A0A1G8V5W7_9ACTN</name>
<sequence length="324" mass="34637">MDALAGLLEGPRAKGAFLIRACFDPPWSVRIEDRAPVSVMVMLRGEGWLIPDDGEKIHLGTNDIAVARGPEPYVCADDPATEPRAVILPDGRCTAPDGSEAKDYIDLGTRTWGGRTDGAAVMLVGTYQMQGELSSRLLDALPPQLVLRKDVWDCKLTPLLAEEIVRDEPGQEVVLDRLLDLLLIATLRAWFASPEASPPAWYLALGDPVVGVALRALQDDPAHPWTVAELAARAGVSRAALARHFTELVGEPPMAYLTGWRLALAADLLRDTALTVGAIARKAGYGSPFALSTAFKREYGVSPAEFREGRGGAGLGAGVPTGLR</sequence>
<evidence type="ECO:0000259" key="4">
    <source>
        <dbReference type="PROSITE" id="PS01124"/>
    </source>
</evidence>
<dbReference type="InterPro" id="IPR050204">
    <property type="entry name" value="AraC_XylS_family_regulators"/>
</dbReference>
<protein>
    <submittedName>
        <fullName evidence="5">AraC-type DNA-binding protein</fullName>
    </submittedName>
</protein>
<dbReference type="Pfam" id="PF12852">
    <property type="entry name" value="Cupin_6"/>
    <property type="match status" value="1"/>
</dbReference>
<reference evidence="5 6" key="1">
    <citation type="submission" date="2016-10" db="EMBL/GenBank/DDBJ databases">
        <authorList>
            <person name="de Groot N.N."/>
        </authorList>
    </citation>
    <scope>NUCLEOTIDE SEQUENCE [LARGE SCALE GENOMIC DNA]</scope>
    <source>
        <strain evidence="5 6">CGMCC 4.5727</strain>
    </source>
</reference>
<keyword evidence="6" id="KW-1185">Reference proteome</keyword>
<dbReference type="InterPro" id="IPR018062">
    <property type="entry name" value="HTH_AraC-typ_CS"/>
</dbReference>
<dbReference type="STRING" id="417292.SAMN05421806_1011275"/>
<dbReference type="GO" id="GO:0003700">
    <property type="term" value="F:DNA-binding transcription factor activity"/>
    <property type="evidence" value="ECO:0007669"/>
    <property type="project" value="InterPro"/>
</dbReference>
<dbReference type="EMBL" id="FNFF01000001">
    <property type="protein sequence ID" value="SDJ61468.1"/>
    <property type="molecule type" value="Genomic_DNA"/>
</dbReference>
<dbReference type="Gene3D" id="1.10.10.60">
    <property type="entry name" value="Homeodomain-like"/>
    <property type="match status" value="2"/>
</dbReference>
<proteinExistence type="predicted"/>
<dbReference type="InterPro" id="IPR032783">
    <property type="entry name" value="AraC_lig"/>
</dbReference>
<evidence type="ECO:0000313" key="6">
    <source>
        <dbReference type="Proteomes" id="UP000199155"/>
    </source>
</evidence>
<dbReference type="Proteomes" id="UP000199155">
    <property type="component" value="Unassembled WGS sequence"/>
</dbReference>
<dbReference type="Pfam" id="PF12833">
    <property type="entry name" value="HTH_18"/>
    <property type="match status" value="1"/>
</dbReference>
<dbReference type="SUPFAM" id="SSF46689">
    <property type="entry name" value="Homeodomain-like"/>
    <property type="match status" value="2"/>
</dbReference>
<evidence type="ECO:0000256" key="3">
    <source>
        <dbReference type="ARBA" id="ARBA00023163"/>
    </source>
</evidence>
<dbReference type="RefSeq" id="WP_093607610.1">
    <property type="nucleotide sequence ID" value="NZ_FNFF01000001.1"/>
</dbReference>
<evidence type="ECO:0000256" key="1">
    <source>
        <dbReference type="ARBA" id="ARBA00023015"/>
    </source>
</evidence>
<dbReference type="PANTHER" id="PTHR46796">
    <property type="entry name" value="HTH-TYPE TRANSCRIPTIONAL ACTIVATOR RHAS-RELATED"/>
    <property type="match status" value="1"/>
</dbReference>
<dbReference type="PANTHER" id="PTHR46796:SF13">
    <property type="entry name" value="HTH-TYPE TRANSCRIPTIONAL ACTIVATOR RHAS"/>
    <property type="match status" value="1"/>
</dbReference>
<keyword evidence="2 5" id="KW-0238">DNA-binding</keyword>
<keyword evidence="1" id="KW-0805">Transcription regulation</keyword>
<dbReference type="PROSITE" id="PS00041">
    <property type="entry name" value="HTH_ARAC_FAMILY_1"/>
    <property type="match status" value="1"/>
</dbReference>
<dbReference type="PROSITE" id="PS01124">
    <property type="entry name" value="HTH_ARAC_FAMILY_2"/>
    <property type="match status" value="1"/>
</dbReference>
<dbReference type="InterPro" id="IPR009057">
    <property type="entry name" value="Homeodomain-like_sf"/>
</dbReference>
<dbReference type="InterPro" id="IPR011991">
    <property type="entry name" value="ArsR-like_HTH"/>
</dbReference>
<dbReference type="CDD" id="cd00090">
    <property type="entry name" value="HTH_ARSR"/>
    <property type="match status" value="1"/>
</dbReference>
<evidence type="ECO:0000256" key="2">
    <source>
        <dbReference type="ARBA" id="ARBA00023125"/>
    </source>
</evidence>
<dbReference type="AlphaFoldDB" id="A0A1G8V5W7"/>
<dbReference type="OrthoDB" id="241790at2"/>
<evidence type="ECO:0000313" key="5">
    <source>
        <dbReference type="EMBL" id="SDJ61468.1"/>
    </source>
</evidence>
<accession>A0A1G8V5W7</accession>
<organism evidence="5 6">
    <name type="scientific">Streptomyces indicus</name>
    <dbReference type="NCBI Taxonomy" id="417292"/>
    <lineage>
        <taxon>Bacteria</taxon>
        <taxon>Bacillati</taxon>
        <taxon>Actinomycetota</taxon>
        <taxon>Actinomycetes</taxon>
        <taxon>Kitasatosporales</taxon>
        <taxon>Streptomycetaceae</taxon>
        <taxon>Streptomyces</taxon>
    </lineage>
</organism>
<gene>
    <name evidence="5" type="ORF">SAMN05421806_1011275</name>
</gene>
<dbReference type="SMART" id="SM00342">
    <property type="entry name" value="HTH_ARAC"/>
    <property type="match status" value="1"/>
</dbReference>
<feature type="domain" description="HTH araC/xylS-type" evidence="4">
    <location>
        <begin position="211"/>
        <end position="309"/>
    </location>
</feature>
<dbReference type="GO" id="GO:0043565">
    <property type="term" value="F:sequence-specific DNA binding"/>
    <property type="evidence" value="ECO:0007669"/>
    <property type="project" value="InterPro"/>
</dbReference>
<dbReference type="InterPro" id="IPR018060">
    <property type="entry name" value="HTH_AraC"/>
</dbReference>